<accession>A0A6B1ICV1</accession>
<dbReference type="PROSITE" id="PS00216">
    <property type="entry name" value="SUGAR_TRANSPORT_1"/>
    <property type="match status" value="1"/>
</dbReference>
<dbReference type="PANTHER" id="PTHR23517:SF3">
    <property type="entry name" value="INTEGRAL MEMBRANE TRANSPORT PROTEIN"/>
    <property type="match status" value="1"/>
</dbReference>
<feature type="region of interest" description="Disordered" evidence="7">
    <location>
        <begin position="409"/>
        <end position="429"/>
    </location>
</feature>
<evidence type="ECO:0000256" key="7">
    <source>
        <dbReference type="SAM" id="MobiDB-lite"/>
    </source>
</evidence>
<organism evidence="10 11">
    <name type="scientific">Halorubrum distributum</name>
    <dbReference type="NCBI Taxonomy" id="29283"/>
    <lineage>
        <taxon>Archaea</taxon>
        <taxon>Methanobacteriati</taxon>
        <taxon>Methanobacteriota</taxon>
        <taxon>Stenosarchaea group</taxon>
        <taxon>Halobacteria</taxon>
        <taxon>Halobacteriales</taxon>
        <taxon>Haloferacaceae</taxon>
        <taxon>Halorubrum</taxon>
        <taxon>Halorubrum distributum group</taxon>
    </lineage>
</organism>
<dbReference type="PROSITE" id="PS50850">
    <property type="entry name" value="MFS"/>
    <property type="match status" value="1"/>
</dbReference>
<keyword evidence="3" id="KW-1003">Cell membrane</keyword>
<feature type="transmembrane region" description="Helical" evidence="8">
    <location>
        <begin position="85"/>
        <end position="102"/>
    </location>
</feature>
<evidence type="ECO:0000313" key="10">
    <source>
        <dbReference type="EMBL" id="MYL16563.1"/>
    </source>
</evidence>
<dbReference type="RefSeq" id="WP_159368968.1">
    <property type="nucleotide sequence ID" value="NZ_WMEO01000010.1"/>
</dbReference>
<keyword evidence="4 8" id="KW-0812">Transmembrane</keyword>
<evidence type="ECO:0000256" key="8">
    <source>
        <dbReference type="SAM" id="Phobius"/>
    </source>
</evidence>
<feature type="transmembrane region" description="Helical" evidence="8">
    <location>
        <begin position="15"/>
        <end position="32"/>
    </location>
</feature>
<evidence type="ECO:0000313" key="11">
    <source>
        <dbReference type="Proteomes" id="UP000460194"/>
    </source>
</evidence>
<evidence type="ECO:0000256" key="6">
    <source>
        <dbReference type="ARBA" id="ARBA00023136"/>
    </source>
</evidence>
<feature type="domain" description="Major facilitator superfamily (MFS) profile" evidence="9">
    <location>
        <begin position="17"/>
        <end position="406"/>
    </location>
</feature>
<evidence type="ECO:0000259" key="9">
    <source>
        <dbReference type="PROSITE" id="PS50850"/>
    </source>
</evidence>
<feature type="transmembrane region" description="Helical" evidence="8">
    <location>
        <begin position="318"/>
        <end position="337"/>
    </location>
</feature>
<keyword evidence="2" id="KW-0813">Transport</keyword>
<name>A0A6B1ICV1_9EURY</name>
<gene>
    <name evidence="10" type="ORF">GLW36_07845</name>
</gene>
<dbReference type="InterPro" id="IPR036259">
    <property type="entry name" value="MFS_trans_sf"/>
</dbReference>
<feature type="transmembrane region" description="Helical" evidence="8">
    <location>
        <begin position="176"/>
        <end position="194"/>
    </location>
</feature>
<feature type="transmembrane region" description="Helical" evidence="8">
    <location>
        <begin position="358"/>
        <end position="377"/>
    </location>
</feature>
<dbReference type="InterPro" id="IPR011701">
    <property type="entry name" value="MFS"/>
</dbReference>
<feature type="transmembrane region" description="Helical" evidence="8">
    <location>
        <begin position="383"/>
        <end position="402"/>
    </location>
</feature>
<dbReference type="AlphaFoldDB" id="A0A6B1ICV1"/>
<comment type="caution">
    <text evidence="10">The sequence shown here is derived from an EMBL/GenBank/DDBJ whole genome shotgun (WGS) entry which is preliminary data.</text>
</comment>
<dbReference type="SUPFAM" id="SSF103473">
    <property type="entry name" value="MFS general substrate transporter"/>
    <property type="match status" value="1"/>
</dbReference>
<dbReference type="InterPro" id="IPR005829">
    <property type="entry name" value="Sugar_transporter_CS"/>
</dbReference>
<dbReference type="InterPro" id="IPR020846">
    <property type="entry name" value="MFS_dom"/>
</dbReference>
<feature type="transmembrane region" description="Helical" evidence="8">
    <location>
        <begin position="52"/>
        <end position="73"/>
    </location>
</feature>
<keyword evidence="5 8" id="KW-1133">Transmembrane helix</keyword>
<evidence type="ECO:0000256" key="1">
    <source>
        <dbReference type="ARBA" id="ARBA00004651"/>
    </source>
</evidence>
<dbReference type="CDD" id="cd17325">
    <property type="entry name" value="MFS_MdtG_SLC18_like"/>
    <property type="match status" value="1"/>
</dbReference>
<evidence type="ECO:0000256" key="2">
    <source>
        <dbReference type="ARBA" id="ARBA00022448"/>
    </source>
</evidence>
<dbReference type="EMBL" id="WMEO01000010">
    <property type="protein sequence ID" value="MYL16563.1"/>
    <property type="molecule type" value="Genomic_DNA"/>
</dbReference>
<dbReference type="GO" id="GO:0005886">
    <property type="term" value="C:plasma membrane"/>
    <property type="evidence" value="ECO:0007669"/>
    <property type="project" value="UniProtKB-SubCell"/>
</dbReference>
<protein>
    <submittedName>
        <fullName evidence="10">MFS transporter</fullName>
    </submittedName>
</protein>
<comment type="subcellular location">
    <subcellularLocation>
        <location evidence="1">Cell membrane</location>
        <topology evidence="1">Multi-pass membrane protein</topology>
    </subcellularLocation>
</comment>
<evidence type="ECO:0000256" key="4">
    <source>
        <dbReference type="ARBA" id="ARBA00022692"/>
    </source>
</evidence>
<sequence length="429" mass="45877">MSATTDVRQGIREHLGQFSLHVLLVFATGLTIGSERTVVPALGEDVLGVESFLVIGSFVVSFGVVKSILNLYAGKWGEEYGRRPVLVAGWVTALPLPVILIFSPSWGWITVGNVLLGINQALTWSMAINAKIDLASPDERGLAVGIDESFGYTGVAVGAWVTGVIASRWSLRPEPFYFLAAVVVLAFLVSVFLIRETVQYAQAEGDDDDRDANLPFKEVVKRATYGDRTLFAAAQAGHIENFVDTLFWIAVPLYLLNQGLDIAAVGAVVGVHSAMYFLQIGTGGLADRIGRRPPVVAGMFLAGAGVLGMVLVEGYLAWAALAGVSGFGMALLYPNLMTVPSDAAHPTWRSAGMGVYRMWRDSGYALGAILIGLAMEFVNAEAAFYLTAVLMFLSGAIVVVWMEETHPEFGTHEPPAPAPESPAEPAARE</sequence>
<dbReference type="Proteomes" id="UP000460194">
    <property type="component" value="Unassembled WGS sequence"/>
</dbReference>
<dbReference type="GO" id="GO:0022857">
    <property type="term" value="F:transmembrane transporter activity"/>
    <property type="evidence" value="ECO:0007669"/>
    <property type="project" value="InterPro"/>
</dbReference>
<reference evidence="10 11" key="1">
    <citation type="submission" date="2019-11" db="EMBL/GenBank/DDBJ databases">
        <title>Genome sequences of 17 halophilic strains isolated from different environments.</title>
        <authorList>
            <person name="Furrow R.E."/>
        </authorList>
    </citation>
    <scope>NUCLEOTIDE SEQUENCE [LARGE SCALE GENOMIC DNA]</scope>
    <source>
        <strain evidence="10 11">22517_05_Cabo</strain>
    </source>
</reference>
<feature type="transmembrane region" description="Helical" evidence="8">
    <location>
        <begin position="149"/>
        <end position="170"/>
    </location>
</feature>
<dbReference type="Gene3D" id="1.20.1250.20">
    <property type="entry name" value="MFS general substrate transporter like domains"/>
    <property type="match status" value="2"/>
</dbReference>
<dbReference type="Pfam" id="PF07690">
    <property type="entry name" value="MFS_1"/>
    <property type="match status" value="2"/>
</dbReference>
<evidence type="ECO:0000256" key="3">
    <source>
        <dbReference type="ARBA" id="ARBA00022475"/>
    </source>
</evidence>
<proteinExistence type="predicted"/>
<feature type="transmembrane region" description="Helical" evidence="8">
    <location>
        <begin position="295"/>
        <end position="312"/>
    </location>
</feature>
<evidence type="ECO:0000256" key="5">
    <source>
        <dbReference type="ARBA" id="ARBA00022989"/>
    </source>
</evidence>
<dbReference type="PANTHER" id="PTHR23517">
    <property type="entry name" value="RESISTANCE PROTEIN MDTM, PUTATIVE-RELATED-RELATED"/>
    <property type="match status" value="1"/>
</dbReference>
<dbReference type="InterPro" id="IPR050171">
    <property type="entry name" value="MFS_Transporters"/>
</dbReference>
<keyword evidence="6 8" id="KW-0472">Membrane</keyword>